<organism evidence="4 5">
    <name type="scientific">Pristionchus fissidentatus</name>
    <dbReference type="NCBI Taxonomy" id="1538716"/>
    <lineage>
        <taxon>Eukaryota</taxon>
        <taxon>Metazoa</taxon>
        <taxon>Ecdysozoa</taxon>
        <taxon>Nematoda</taxon>
        <taxon>Chromadorea</taxon>
        <taxon>Rhabditida</taxon>
        <taxon>Rhabditina</taxon>
        <taxon>Diplogasteromorpha</taxon>
        <taxon>Diplogasteroidea</taxon>
        <taxon>Neodiplogasteridae</taxon>
        <taxon>Pristionchus</taxon>
    </lineage>
</organism>
<dbReference type="EMBL" id="BTSY01000002">
    <property type="protein sequence ID" value="GMT15573.1"/>
    <property type="molecule type" value="Genomic_DNA"/>
</dbReference>
<dbReference type="InterPro" id="IPR035500">
    <property type="entry name" value="NHR-like_dom_sf"/>
</dbReference>
<evidence type="ECO:0000313" key="5">
    <source>
        <dbReference type="Proteomes" id="UP001432322"/>
    </source>
</evidence>
<keyword evidence="3" id="KW-0675">Receptor</keyword>
<reference evidence="4" key="1">
    <citation type="submission" date="2023-10" db="EMBL/GenBank/DDBJ databases">
        <title>Genome assembly of Pristionchus species.</title>
        <authorList>
            <person name="Yoshida K."/>
            <person name="Sommer R.J."/>
        </authorList>
    </citation>
    <scope>NUCLEOTIDE SEQUENCE</scope>
    <source>
        <strain evidence="4">RS5133</strain>
    </source>
</reference>
<keyword evidence="5" id="KW-1185">Reference proteome</keyword>
<dbReference type="SUPFAM" id="SSF48508">
    <property type="entry name" value="Nuclear receptor ligand-binding domain"/>
    <property type="match status" value="1"/>
</dbReference>
<keyword evidence="1" id="KW-0805">Transcription regulation</keyword>
<name>A0AAV5V8N4_9BILA</name>
<dbReference type="AlphaFoldDB" id="A0AAV5V8N4"/>
<dbReference type="Proteomes" id="UP001432322">
    <property type="component" value="Unassembled WGS sequence"/>
</dbReference>
<comment type="caution">
    <text evidence="4">The sequence shown here is derived from an EMBL/GenBank/DDBJ whole genome shotgun (WGS) entry which is preliminary data.</text>
</comment>
<keyword evidence="2" id="KW-0804">Transcription</keyword>
<evidence type="ECO:0000256" key="2">
    <source>
        <dbReference type="ARBA" id="ARBA00023163"/>
    </source>
</evidence>
<gene>
    <name evidence="4" type="ORF">PFISCL1PPCAC_6870</name>
</gene>
<accession>A0AAV5V8N4</accession>
<proteinExistence type="predicted"/>
<evidence type="ECO:0000256" key="1">
    <source>
        <dbReference type="ARBA" id="ARBA00023015"/>
    </source>
</evidence>
<protein>
    <submittedName>
        <fullName evidence="4">Uncharacterized protein</fullName>
    </submittedName>
</protein>
<evidence type="ECO:0000313" key="4">
    <source>
        <dbReference type="EMBL" id="GMT15573.1"/>
    </source>
</evidence>
<feature type="non-terminal residue" evidence="4">
    <location>
        <position position="151"/>
    </location>
</feature>
<evidence type="ECO:0000256" key="3">
    <source>
        <dbReference type="ARBA" id="ARBA00023170"/>
    </source>
</evidence>
<sequence length="151" mass="17451">MQDLLMIESAHDRLRISKYTPMMNPELVMEELAYGPSKLGIDFGPMRATPYPPVSVRLIPVEITIKNRITLDFSGFDYSRRKLWMFQDVVYSMEFIKALPFFHLLDYSSKKVLVASAISCSNFTSAFYSYCHHSDRTYYPDGGTMSWSAEM</sequence>